<evidence type="ECO:0000313" key="6">
    <source>
        <dbReference type="EMBL" id="SBV92808.1"/>
    </source>
</evidence>
<sequence>MAWRQLRGRSVAVLTATFRLSMSSQAKAILGKDRVKGNRQGSLSRAGAALFTAAFLLQLSLPAFFFWRKAPAVTVDSAEPGVEEPFRSPSESGTGDAPKLIALTFDDGPRRSSTTRLLNGLAERGAKATFFLIGKNVGVNRDVVQRMEEEGHQVGIHTYDHNSNLLGLNRADFAAQVDRTRALLTDVLGHGDFALRPPYGLTDAGVKTWANAPIILWSIDPEDWGDQNADREVALILKEAKDGAIILMHDIFDPTVEAALRVVDALHAQGYYFVTVDELFDLRCIALENGKEYRCAYP</sequence>
<evidence type="ECO:0000256" key="3">
    <source>
        <dbReference type="SAM" id="MobiDB-lite"/>
    </source>
</evidence>
<organism evidence="6">
    <name type="scientific">uncultured Eubacteriales bacterium</name>
    <dbReference type="NCBI Taxonomy" id="172733"/>
    <lineage>
        <taxon>Bacteria</taxon>
        <taxon>Bacillati</taxon>
        <taxon>Bacillota</taxon>
        <taxon>Clostridia</taxon>
        <taxon>Eubacteriales</taxon>
        <taxon>environmental samples</taxon>
    </lineage>
</organism>
<dbReference type="PROSITE" id="PS51677">
    <property type="entry name" value="NODB"/>
    <property type="match status" value="1"/>
</dbReference>
<dbReference type="InterPro" id="IPR002509">
    <property type="entry name" value="NODB_dom"/>
</dbReference>
<protein>
    <submittedName>
        <fullName evidence="6">Polysaccharide deacetylase</fullName>
    </submittedName>
</protein>
<dbReference type="Pfam" id="PF01522">
    <property type="entry name" value="Polysacc_deac_1"/>
    <property type="match status" value="1"/>
</dbReference>
<dbReference type="SUPFAM" id="SSF88713">
    <property type="entry name" value="Glycoside hydrolase/deacetylase"/>
    <property type="match status" value="1"/>
</dbReference>
<dbReference type="InterPro" id="IPR011330">
    <property type="entry name" value="Glyco_hydro/deAcase_b/a-brl"/>
</dbReference>
<proteinExistence type="predicted"/>
<dbReference type="GO" id="GO:0016020">
    <property type="term" value="C:membrane"/>
    <property type="evidence" value="ECO:0007669"/>
    <property type="project" value="TreeGrafter"/>
</dbReference>
<keyword evidence="2" id="KW-0378">Hydrolase</keyword>
<gene>
    <name evidence="6" type="ORF">KL86CLO1_10297</name>
</gene>
<reference evidence="6" key="1">
    <citation type="submission" date="2016-04" db="EMBL/GenBank/DDBJ databases">
        <authorList>
            <person name="Evans L.H."/>
            <person name="Alamgir A."/>
            <person name="Owens N."/>
            <person name="Weber N.D."/>
            <person name="Virtaneva K."/>
            <person name="Barbian K."/>
            <person name="Babar A."/>
            <person name="Rosenke K."/>
        </authorList>
    </citation>
    <scope>NUCLEOTIDE SEQUENCE</scope>
    <source>
        <strain evidence="6">86</strain>
    </source>
</reference>
<evidence type="ECO:0000256" key="1">
    <source>
        <dbReference type="ARBA" id="ARBA00022723"/>
    </source>
</evidence>
<dbReference type="GO" id="GO:0046872">
    <property type="term" value="F:metal ion binding"/>
    <property type="evidence" value="ECO:0007669"/>
    <property type="project" value="UniProtKB-KW"/>
</dbReference>
<dbReference type="EMBL" id="FLUN01000001">
    <property type="protein sequence ID" value="SBV92808.1"/>
    <property type="molecule type" value="Genomic_DNA"/>
</dbReference>
<evidence type="ECO:0000256" key="2">
    <source>
        <dbReference type="ARBA" id="ARBA00022801"/>
    </source>
</evidence>
<dbReference type="CDD" id="cd10954">
    <property type="entry name" value="CE4_CtAXE_like"/>
    <property type="match status" value="1"/>
</dbReference>
<keyword evidence="4" id="KW-1133">Transmembrane helix</keyword>
<feature type="domain" description="NodB homology" evidence="5">
    <location>
        <begin position="99"/>
        <end position="274"/>
    </location>
</feature>
<dbReference type="PANTHER" id="PTHR10587:SF133">
    <property type="entry name" value="CHITIN DEACETYLASE 1-RELATED"/>
    <property type="match status" value="1"/>
</dbReference>
<keyword evidence="4" id="KW-0812">Transmembrane</keyword>
<dbReference type="Gene3D" id="3.20.20.370">
    <property type="entry name" value="Glycoside hydrolase/deacetylase"/>
    <property type="match status" value="1"/>
</dbReference>
<keyword evidence="1" id="KW-0479">Metal-binding</keyword>
<evidence type="ECO:0000256" key="4">
    <source>
        <dbReference type="SAM" id="Phobius"/>
    </source>
</evidence>
<feature type="region of interest" description="Disordered" evidence="3">
    <location>
        <begin position="78"/>
        <end position="98"/>
    </location>
</feature>
<name>A0A212J005_9FIRM</name>
<dbReference type="GO" id="GO:0016810">
    <property type="term" value="F:hydrolase activity, acting on carbon-nitrogen (but not peptide) bonds"/>
    <property type="evidence" value="ECO:0007669"/>
    <property type="project" value="InterPro"/>
</dbReference>
<keyword evidence="4" id="KW-0472">Membrane</keyword>
<dbReference type="AlphaFoldDB" id="A0A212J005"/>
<dbReference type="GO" id="GO:0005975">
    <property type="term" value="P:carbohydrate metabolic process"/>
    <property type="evidence" value="ECO:0007669"/>
    <property type="project" value="InterPro"/>
</dbReference>
<evidence type="ECO:0000259" key="5">
    <source>
        <dbReference type="PROSITE" id="PS51677"/>
    </source>
</evidence>
<feature type="transmembrane region" description="Helical" evidence="4">
    <location>
        <begin position="44"/>
        <end position="67"/>
    </location>
</feature>
<dbReference type="InterPro" id="IPR050248">
    <property type="entry name" value="Polysacc_deacetylase_ArnD"/>
</dbReference>
<dbReference type="PANTHER" id="PTHR10587">
    <property type="entry name" value="GLYCOSYL TRANSFERASE-RELATED"/>
    <property type="match status" value="1"/>
</dbReference>
<accession>A0A212J005</accession>